<name>A0A1V2DP27_9GAMM</name>
<protein>
    <recommendedName>
        <fullName evidence="4">DUF2066 domain-containing protein</fullName>
    </recommendedName>
</protein>
<gene>
    <name evidence="2" type="ORF">BTO32_15735</name>
</gene>
<evidence type="ECO:0008006" key="4">
    <source>
        <dbReference type="Google" id="ProtNLM"/>
    </source>
</evidence>
<evidence type="ECO:0000313" key="3">
    <source>
        <dbReference type="Proteomes" id="UP000189339"/>
    </source>
</evidence>
<sequence length="427" mass="45462">MPVSGHNVARVIQAAVRAAVLLLAMAFFPTAVQAVTVSGLYSVEVPVAGSSPAELQDGYVEGLRRVLVRISGSTDVLAREGVQEVLGKAESLLQAYQFLRGEDGQNRLQMTFGAVAVNQALASIEAPVWGANRPLTLVWAAVEDRGARRLLTQARVGEDAADDWRTELNRVARDRGLPIALPPASFQGDRRLLSEIWGQFTDRVRSAASDLPHDAMALVRIGRDGDQWRAGWVFDGMGLGGGEEAVTAASPEALVQALVDRWADRFARRYAVAAGDVGALPQVEIVLQGITGLVDYAEASRVLEGLTPVRSVGAARVRGDQLTLRATFTGELAQLKEYIALDPRFVPVTGEPVALPAAPDAASETSPAVAGPVSEGATGSTGDVEAFGYQALPAGDAEDAEQAFESLYQVLYYRWQTAPKTDDDQDA</sequence>
<reference evidence="2 3" key="1">
    <citation type="submission" date="2016-12" db="EMBL/GenBank/DDBJ databases">
        <title>Marinobacter lutaoensis whole genome sequencing.</title>
        <authorList>
            <person name="Verma A."/>
            <person name="Krishnamurthi S."/>
        </authorList>
    </citation>
    <scope>NUCLEOTIDE SEQUENCE [LARGE SCALE GENOMIC DNA]</scope>
    <source>
        <strain evidence="2 3">T5054</strain>
    </source>
</reference>
<feature type="region of interest" description="Disordered" evidence="1">
    <location>
        <begin position="357"/>
        <end position="380"/>
    </location>
</feature>
<dbReference type="OrthoDB" id="6195299at2"/>
<organism evidence="2 3">
    <name type="scientific">Marinobacter lutaoensis</name>
    <dbReference type="NCBI Taxonomy" id="135739"/>
    <lineage>
        <taxon>Bacteria</taxon>
        <taxon>Pseudomonadati</taxon>
        <taxon>Pseudomonadota</taxon>
        <taxon>Gammaproteobacteria</taxon>
        <taxon>Pseudomonadales</taxon>
        <taxon>Marinobacteraceae</taxon>
        <taxon>Marinobacter</taxon>
    </lineage>
</organism>
<dbReference type="STRING" id="135739.BTO32_15735"/>
<evidence type="ECO:0000313" key="2">
    <source>
        <dbReference type="EMBL" id="ONF42408.1"/>
    </source>
</evidence>
<evidence type="ECO:0000256" key="1">
    <source>
        <dbReference type="SAM" id="MobiDB-lite"/>
    </source>
</evidence>
<dbReference type="InterPro" id="IPR018642">
    <property type="entry name" value="DUF2066"/>
</dbReference>
<comment type="caution">
    <text evidence="2">The sequence shown here is derived from an EMBL/GenBank/DDBJ whole genome shotgun (WGS) entry which is preliminary data.</text>
</comment>
<dbReference type="EMBL" id="MSCW01000010">
    <property type="protein sequence ID" value="ONF42408.1"/>
    <property type="molecule type" value="Genomic_DNA"/>
</dbReference>
<dbReference type="Proteomes" id="UP000189339">
    <property type="component" value="Unassembled WGS sequence"/>
</dbReference>
<dbReference type="Pfam" id="PF09839">
    <property type="entry name" value="DUF2066"/>
    <property type="match status" value="1"/>
</dbReference>
<accession>A0A1V2DP27</accession>
<keyword evidence="3" id="KW-1185">Reference proteome</keyword>
<proteinExistence type="predicted"/>
<dbReference type="AlphaFoldDB" id="A0A1V2DP27"/>